<dbReference type="AlphaFoldDB" id="A0A7S4F3F6"/>
<organism evidence="3">
    <name type="scientific">Chrysotila carterae</name>
    <name type="common">Marine alga</name>
    <name type="synonym">Syracosphaera carterae</name>
    <dbReference type="NCBI Taxonomy" id="13221"/>
    <lineage>
        <taxon>Eukaryota</taxon>
        <taxon>Haptista</taxon>
        <taxon>Haptophyta</taxon>
        <taxon>Prymnesiophyceae</taxon>
        <taxon>Isochrysidales</taxon>
        <taxon>Isochrysidaceae</taxon>
        <taxon>Chrysotila</taxon>
    </lineage>
</organism>
<reference evidence="3" key="1">
    <citation type="submission" date="2021-01" db="EMBL/GenBank/DDBJ databases">
        <authorList>
            <person name="Corre E."/>
            <person name="Pelletier E."/>
            <person name="Niang G."/>
            <person name="Scheremetjew M."/>
            <person name="Finn R."/>
            <person name="Kale V."/>
            <person name="Holt S."/>
            <person name="Cochrane G."/>
            <person name="Meng A."/>
            <person name="Brown T."/>
            <person name="Cohen L."/>
        </authorList>
    </citation>
    <scope>NUCLEOTIDE SEQUENCE</scope>
    <source>
        <strain evidence="3">CCMP645</strain>
    </source>
</reference>
<protein>
    <submittedName>
        <fullName evidence="3">Uncharacterized protein</fullName>
    </submittedName>
</protein>
<gene>
    <name evidence="3" type="ORF">PCAR00345_LOCUS23735</name>
</gene>
<feature type="transmembrane region" description="Helical" evidence="2">
    <location>
        <begin position="86"/>
        <end position="105"/>
    </location>
</feature>
<keyword evidence="2" id="KW-0812">Transmembrane</keyword>
<dbReference type="EMBL" id="HBIZ01037223">
    <property type="protein sequence ID" value="CAE0771123.1"/>
    <property type="molecule type" value="Transcribed_RNA"/>
</dbReference>
<sequence length="133" mass="14946">MRLRQIPLAQYFTSTFIGKVSPILDSIVSNACFDFACAACWLSWVLTIAYMYDPPTARAEPTAPTAVIGVRKTSMHTSMMMTRRRVLPMACVTGCTFFSAFIATSESAPEKRRQREEIQEDRSSGGGERNRYM</sequence>
<accession>A0A7S4F3F6</accession>
<name>A0A7S4F3F6_CHRCT</name>
<feature type="compositionally biased region" description="Basic and acidic residues" evidence="1">
    <location>
        <begin position="108"/>
        <end position="133"/>
    </location>
</feature>
<keyword evidence="2" id="KW-0472">Membrane</keyword>
<keyword evidence="2" id="KW-1133">Transmembrane helix</keyword>
<feature type="region of interest" description="Disordered" evidence="1">
    <location>
        <begin position="105"/>
        <end position="133"/>
    </location>
</feature>
<evidence type="ECO:0000256" key="2">
    <source>
        <dbReference type="SAM" id="Phobius"/>
    </source>
</evidence>
<proteinExistence type="predicted"/>
<evidence type="ECO:0000256" key="1">
    <source>
        <dbReference type="SAM" id="MobiDB-lite"/>
    </source>
</evidence>
<evidence type="ECO:0000313" key="3">
    <source>
        <dbReference type="EMBL" id="CAE0771123.1"/>
    </source>
</evidence>
<feature type="transmembrane region" description="Helical" evidence="2">
    <location>
        <begin position="31"/>
        <end position="52"/>
    </location>
</feature>